<accession>A0A8J5MML3</accession>
<evidence type="ECO:0000313" key="2">
    <source>
        <dbReference type="EMBL" id="KAG7157011.1"/>
    </source>
</evidence>
<evidence type="ECO:0000256" key="1">
    <source>
        <dbReference type="SAM" id="MobiDB-lite"/>
    </source>
</evidence>
<sequence length="108" mass="11823">MTLCNAKVKRPSFNLAVWSDRQGYQARLLLHTFTSRGAEGKKGKNHSYHPLRNKKKPTISTESSASQPESKGKTIFRTSAAGGREGILTSSLNRPTAYRSGVPGIPHD</sequence>
<name>A0A8J5MML3_HOMAM</name>
<organism evidence="2 3">
    <name type="scientific">Homarus americanus</name>
    <name type="common">American lobster</name>
    <dbReference type="NCBI Taxonomy" id="6706"/>
    <lineage>
        <taxon>Eukaryota</taxon>
        <taxon>Metazoa</taxon>
        <taxon>Ecdysozoa</taxon>
        <taxon>Arthropoda</taxon>
        <taxon>Crustacea</taxon>
        <taxon>Multicrustacea</taxon>
        <taxon>Malacostraca</taxon>
        <taxon>Eumalacostraca</taxon>
        <taxon>Eucarida</taxon>
        <taxon>Decapoda</taxon>
        <taxon>Pleocyemata</taxon>
        <taxon>Astacidea</taxon>
        <taxon>Nephropoidea</taxon>
        <taxon>Nephropidae</taxon>
        <taxon>Homarus</taxon>
    </lineage>
</organism>
<gene>
    <name evidence="2" type="ORF">Hamer_G020295</name>
</gene>
<feature type="compositionally biased region" description="Polar residues" evidence="1">
    <location>
        <begin position="58"/>
        <end position="69"/>
    </location>
</feature>
<evidence type="ECO:0000313" key="3">
    <source>
        <dbReference type="Proteomes" id="UP000747542"/>
    </source>
</evidence>
<dbReference type="EMBL" id="JAHLQT010038254">
    <property type="protein sequence ID" value="KAG7157011.1"/>
    <property type="molecule type" value="Genomic_DNA"/>
</dbReference>
<dbReference type="Proteomes" id="UP000747542">
    <property type="component" value="Unassembled WGS sequence"/>
</dbReference>
<protein>
    <submittedName>
        <fullName evidence="2">Uncharacterized protein</fullName>
    </submittedName>
</protein>
<reference evidence="2" key="1">
    <citation type="journal article" date="2021" name="Sci. Adv.">
        <title>The American lobster genome reveals insights on longevity, neural, and immune adaptations.</title>
        <authorList>
            <person name="Polinski J.M."/>
            <person name="Zimin A.V."/>
            <person name="Clark K.F."/>
            <person name="Kohn A.B."/>
            <person name="Sadowski N."/>
            <person name="Timp W."/>
            <person name="Ptitsyn A."/>
            <person name="Khanna P."/>
            <person name="Romanova D.Y."/>
            <person name="Williams P."/>
            <person name="Greenwood S.J."/>
            <person name="Moroz L.L."/>
            <person name="Walt D.R."/>
            <person name="Bodnar A.G."/>
        </authorList>
    </citation>
    <scope>NUCLEOTIDE SEQUENCE</scope>
    <source>
        <strain evidence="2">GMGI-L3</strain>
    </source>
</reference>
<keyword evidence="3" id="KW-1185">Reference proteome</keyword>
<dbReference type="AlphaFoldDB" id="A0A8J5MML3"/>
<proteinExistence type="predicted"/>
<comment type="caution">
    <text evidence="2">The sequence shown here is derived from an EMBL/GenBank/DDBJ whole genome shotgun (WGS) entry which is preliminary data.</text>
</comment>
<feature type="compositionally biased region" description="Basic residues" evidence="1">
    <location>
        <begin position="43"/>
        <end position="57"/>
    </location>
</feature>
<feature type="region of interest" description="Disordered" evidence="1">
    <location>
        <begin position="33"/>
        <end position="108"/>
    </location>
</feature>